<evidence type="ECO:0000256" key="5">
    <source>
        <dbReference type="HAMAP-Rule" id="MF_02037"/>
    </source>
</evidence>
<dbReference type="PROSITE" id="PS51278">
    <property type="entry name" value="GATASE_TYPE_2"/>
    <property type="match status" value="1"/>
</dbReference>
<dbReference type="HAMAP" id="MF_02036">
    <property type="entry name" value="EgtC"/>
    <property type="match status" value="1"/>
</dbReference>
<feature type="domain" description="Glutamine amidotransferase type-2" evidence="6">
    <location>
        <begin position="2"/>
        <end position="237"/>
    </location>
</feature>
<dbReference type="GO" id="GO:0052699">
    <property type="term" value="P:ergothioneine biosynthetic process"/>
    <property type="evidence" value="ECO:0007669"/>
    <property type="project" value="UniProtKB-UniRule"/>
</dbReference>
<feature type="binding site" evidence="5">
    <location>
        <position position="346"/>
    </location>
    <ligand>
        <name>S-adenosyl-L-methionine</name>
        <dbReference type="ChEBI" id="CHEBI:59789"/>
    </ligand>
</feature>
<dbReference type="SUPFAM" id="SSF56235">
    <property type="entry name" value="N-terminal nucleophile aminohydrolases (Ntn hydrolases)"/>
    <property type="match status" value="1"/>
</dbReference>
<reference evidence="7" key="1">
    <citation type="journal article" date="2014" name="Int. J. Syst. Evol. Microbiol.">
        <title>Complete genome sequence of Corynebacterium casei LMG S-19264T (=DSM 44701T), isolated from a smear-ripened cheese.</title>
        <authorList>
            <consortium name="US DOE Joint Genome Institute (JGI-PGF)"/>
            <person name="Walter F."/>
            <person name="Albersmeier A."/>
            <person name="Kalinowski J."/>
            <person name="Ruckert C."/>
        </authorList>
    </citation>
    <scope>NUCLEOTIDE SEQUENCE</scope>
    <source>
        <strain evidence="7">JCM 3276</strain>
    </source>
</reference>
<proteinExistence type="inferred from homology"/>
<dbReference type="EC" id="2.1.1.44" evidence="5"/>
<comment type="caution">
    <text evidence="7">The sequence shown here is derived from an EMBL/GenBank/DDBJ whole genome shotgun (WGS) entry which is preliminary data.</text>
</comment>
<sequence>MCRHLGYLGPAVPLSSLLLDPPSGLLRQTWAPTDMRRGGTVNADGFGVGWHTPSGVVRYRRAVPMWTDTSFASLAAATSSGSVLAAARSATVGMPVVETACAPFTEGDWLFSHNGVVAGWPDSVADLASTLPAVDLMTMDAPTDSAFLWVLVRNRLRAGATLADALSSVVADVIARAPDSRLNLLLTDGRTMAATTWWHSLSVLRADDAVVIASEPGDDSPLWTPVADRMLVTATLDPHPDVRITALPEPEGHRVPPTVEIHLPADHAARALAADVRSGLAASPKSLPPKWFYDARGSELFDAITRLPEYYPTRAEAEILRAHAADIAATTGAHTLVELGSGSSEKTRLLLTALRDAGSLRSIVALDVSESALREATAALTEEYPLAEVRGVVGDFTEHLALVPGEPPRMVAFLGSTIGNLLPDERAKFLGALRGTLLPGEWLLLGTDLVKDRDTLVRAYDDGAGVTADFNRNVLRVLNRELRADFDVEAFEHVAVWDAEQEWIEMRLRSVRAQRVAIAELGMIVDFAEGEELRTETSAKFRRDGITEELATAGFTVHRWWTDAENRFALSLSRAE</sequence>
<keyword evidence="3 4" id="KW-0315">Glutamine amidotransferase</keyword>
<organism evidence="7 8">
    <name type="scientific">Actinokineospora fastidiosa</name>
    <dbReference type="NCBI Taxonomy" id="1816"/>
    <lineage>
        <taxon>Bacteria</taxon>
        <taxon>Bacillati</taxon>
        <taxon>Actinomycetota</taxon>
        <taxon>Actinomycetes</taxon>
        <taxon>Pseudonocardiales</taxon>
        <taxon>Pseudonocardiaceae</taxon>
        <taxon>Actinokineospora</taxon>
    </lineage>
</organism>
<dbReference type="NCBIfam" id="TIGR03438">
    <property type="entry name" value="egtD_ergothio"/>
    <property type="match status" value="1"/>
</dbReference>
<dbReference type="InterPro" id="IPR051128">
    <property type="entry name" value="EgtD_Methyltrsf_superfamily"/>
</dbReference>
<evidence type="ECO:0000313" key="7">
    <source>
        <dbReference type="EMBL" id="GGS34094.1"/>
    </source>
</evidence>
<comment type="similarity">
    <text evidence="5">Belongs to the methyltransferase superfamily. EgtD family.</text>
</comment>
<keyword evidence="5" id="KW-0949">S-adenosyl-L-methionine</keyword>
<dbReference type="GO" id="GO:0052706">
    <property type="term" value="F:L-histidine N(alpha)-methyltransferase activity"/>
    <property type="evidence" value="ECO:0007669"/>
    <property type="project" value="UniProtKB-UniRule"/>
</dbReference>
<keyword evidence="4" id="KW-0378">Hydrolase</keyword>
<reference evidence="7" key="2">
    <citation type="submission" date="2020-09" db="EMBL/GenBank/DDBJ databases">
        <authorList>
            <person name="Sun Q."/>
            <person name="Ohkuma M."/>
        </authorList>
    </citation>
    <scope>NUCLEOTIDE SEQUENCE</scope>
    <source>
        <strain evidence="7">JCM 3276</strain>
    </source>
</reference>
<dbReference type="NCBIfam" id="TIGR03442">
    <property type="entry name" value="ergothioneine biosynthesis protein EgtC"/>
    <property type="match status" value="1"/>
</dbReference>
<dbReference type="GO" id="GO:0016811">
    <property type="term" value="F:hydrolase activity, acting on carbon-nitrogen (but not peptide) bonds, in linear amides"/>
    <property type="evidence" value="ECO:0007669"/>
    <property type="project" value="UniProtKB-UniRule"/>
</dbReference>
<feature type="binding site" evidence="5">
    <location>
        <position position="420"/>
    </location>
    <ligand>
        <name>L-histidine</name>
        <dbReference type="ChEBI" id="CHEBI:57595"/>
    </ligand>
</feature>
<dbReference type="InterPro" id="IPR029055">
    <property type="entry name" value="Ntn_hydrolases_N"/>
</dbReference>
<dbReference type="Proteomes" id="UP000660680">
    <property type="component" value="Unassembled WGS sequence"/>
</dbReference>
<feature type="binding site" evidence="5">
    <location>
        <position position="310"/>
    </location>
    <ligand>
        <name>L-histidine</name>
        <dbReference type="ChEBI" id="CHEBI:57595"/>
    </ligand>
</feature>
<dbReference type="EC" id="3.5.1.118" evidence="4"/>
<dbReference type="InterPro" id="IPR032889">
    <property type="entry name" value="EgtC_Actinobacteria"/>
</dbReference>
<comment type="catalytic activity">
    <reaction evidence="5">
        <text>L-histidine + 3 S-adenosyl-L-methionine = hercynine + 3 S-adenosyl-L-homocysteine + 3 H(+)</text>
        <dbReference type="Rhea" id="RHEA:38471"/>
        <dbReference type="ChEBI" id="CHEBI:15378"/>
        <dbReference type="ChEBI" id="CHEBI:15781"/>
        <dbReference type="ChEBI" id="CHEBI:57595"/>
        <dbReference type="ChEBI" id="CHEBI:57856"/>
        <dbReference type="ChEBI" id="CHEBI:59789"/>
        <dbReference type="EC" id="2.1.1.44"/>
    </reaction>
</comment>
<name>A0A918LDU0_9PSEU</name>
<feature type="binding site" evidence="5">
    <location>
        <position position="460"/>
    </location>
    <ligand>
        <name>L-histidine</name>
        <dbReference type="ChEBI" id="CHEBI:57595"/>
    </ligand>
</feature>
<dbReference type="Pfam" id="PF10017">
    <property type="entry name" value="Methyltransf_33"/>
    <property type="match status" value="1"/>
</dbReference>
<dbReference type="HAMAP" id="MF_02037">
    <property type="entry name" value="EgtD"/>
    <property type="match status" value="1"/>
</dbReference>
<comment type="pathway">
    <text evidence="4">Amino-acid biosynthesis; ergothioneine biosynthesis.</text>
</comment>
<comment type="function">
    <text evidence="4">Catalyzes the hydrolysis of the gamma-glutamyl amide bond of hercynyl-gamma-L-glutamyl-L-cysteine sulfoxide to produce hercynylcysteine sulfoxide, a step in the biosynthesis pathway of ergothioneine.</text>
</comment>
<dbReference type="GO" id="GO:0032259">
    <property type="term" value="P:methylation"/>
    <property type="evidence" value="ECO:0007669"/>
    <property type="project" value="UniProtKB-KW"/>
</dbReference>
<gene>
    <name evidence="5" type="primary">egtD</name>
    <name evidence="4" type="synonym">egtC</name>
    <name evidence="7" type="ORF">GCM10010171_30570</name>
</gene>
<dbReference type="InterPro" id="IPR017932">
    <property type="entry name" value="GATase_2_dom"/>
</dbReference>
<keyword evidence="8" id="KW-1185">Reference proteome</keyword>
<dbReference type="PANTHER" id="PTHR43397">
    <property type="entry name" value="ERGOTHIONEINE BIOSYNTHESIS PROTEIN 1"/>
    <property type="match status" value="1"/>
</dbReference>
<keyword evidence="2 5" id="KW-0808">Transferase</keyword>
<dbReference type="InterPro" id="IPR032888">
    <property type="entry name" value="EgtD_Actinobacteria"/>
</dbReference>
<dbReference type="AlphaFoldDB" id="A0A918LDU0"/>
<dbReference type="Gene3D" id="3.60.20.10">
    <property type="entry name" value="Glutamine Phosphoribosylpyrophosphate, subunit 1, domain 1"/>
    <property type="match status" value="1"/>
</dbReference>
<dbReference type="SUPFAM" id="SSF53335">
    <property type="entry name" value="S-adenosyl-L-methionine-dependent methyltransferases"/>
    <property type="match status" value="1"/>
</dbReference>
<evidence type="ECO:0000256" key="3">
    <source>
        <dbReference type="ARBA" id="ARBA00022962"/>
    </source>
</evidence>
<dbReference type="InterPro" id="IPR019257">
    <property type="entry name" value="MeTrfase_dom"/>
</dbReference>
<dbReference type="InterPro" id="IPR026869">
    <property type="entry name" value="EgtC-like"/>
</dbReference>
<comment type="function">
    <text evidence="5">Catalyzes the SAM-dependent triple methylation of the alpha-amino group of histidine to form hercynine, a step in the biosynthesis pathway of ergothioneine.</text>
</comment>
<dbReference type="InterPro" id="IPR017808">
    <property type="entry name" value="EgtC"/>
</dbReference>
<protein>
    <recommendedName>
        <fullName evidence="4 5">Multifunctional fusion protein</fullName>
    </recommendedName>
    <domain>
        <recommendedName>
            <fullName evidence="4">Gamma-glutamyl-hercynylcysteine sulfoxide hydrolase</fullName>
            <ecNumber evidence="4">3.5.1.118</ecNumber>
        </recommendedName>
        <alternativeName>
            <fullName evidence="4">Gamma-glutamyl hercynylcysteine S-oxide hydrolase</fullName>
        </alternativeName>
    </domain>
    <domain>
        <recommendedName>
            <fullName evidence="5">Histidine N-alpha-methyltransferase</fullName>
            <ecNumber evidence="5">2.1.1.44</ecNumber>
        </recommendedName>
        <alternativeName>
            <fullName evidence="5">Histidine trimethyltransferase</fullName>
        </alternativeName>
    </domain>
</protein>
<feature type="binding site" evidence="5">
    <location>
        <position position="340"/>
    </location>
    <ligand>
        <name>S-adenosyl-L-methionine</name>
        <dbReference type="ChEBI" id="CHEBI:59789"/>
    </ligand>
</feature>
<comment type="subunit">
    <text evidence="5">Monomer.</text>
</comment>
<comment type="catalytic activity">
    <reaction evidence="4">
        <text>gamma-L-glutamyl-hercynylcysteine S-oxide + H2O = S-(hercyn-2-yl)-L-cysteine S-oxide + L-glutamate</text>
        <dbReference type="Rhea" id="RHEA:42684"/>
        <dbReference type="ChEBI" id="CHEBI:15377"/>
        <dbReference type="ChEBI" id="CHEBI:29985"/>
        <dbReference type="ChEBI" id="CHEBI:82703"/>
        <dbReference type="ChEBI" id="CHEBI:82706"/>
        <dbReference type="EC" id="3.5.1.118"/>
    </reaction>
</comment>
<evidence type="ECO:0000256" key="4">
    <source>
        <dbReference type="HAMAP-Rule" id="MF_02036"/>
    </source>
</evidence>
<dbReference type="CDD" id="cd01908">
    <property type="entry name" value="YafJ"/>
    <property type="match status" value="1"/>
</dbReference>
<dbReference type="EMBL" id="BMRB01000002">
    <property type="protein sequence ID" value="GGS34094.1"/>
    <property type="molecule type" value="Genomic_DNA"/>
</dbReference>
<comment type="caution">
    <text evidence="5">Lacks conserved residue(s) required for the propagation of feature annotation.</text>
</comment>
<dbReference type="PANTHER" id="PTHR43397:SF1">
    <property type="entry name" value="ERGOTHIONEINE BIOSYNTHESIS PROTEIN 1"/>
    <property type="match status" value="1"/>
</dbReference>
<dbReference type="Gene3D" id="3.40.50.150">
    <property type="entry name" value="Vaccinia Virus protein VP39"/>
    <property type="match status" value="1"/>
</dbReference>
<evidence type="ECO:0000313" key="8">
    <source>
        <dbReference type="Proteomes" id="UP000660680"/>
    </source>
</evidence>
<accession>A0A918LDU0</accession>
<evidence type="ECO:0000256" key="2">
    <source>
        <dbReference type="ARBA" id="ARBA00022679"/>
    </source>
</evidence>
<dbReference type="GO" id="GO:0008276">
    <property type="term" value="F:protein methyltransferase activity"/>
    <property type="evidence" value="ECO:0007669"/>
    <property type="project" value="InterPro"/>
</dbReference>
<dbReference type="InterPro" id="IPR029063">
    <property type="entry name" value="SAM-dependent_MTases_sf"/>
</dbReference>
<feature type="binding site" evidence="5">
    <location>
        <position position="367"/>
    </location>
    <ligand>
        <name>S-adenosyl-L-methionine</name>
        <dbReference type="ChEBI" id="CHEBI:59789"/>
    </ligand>
</feature>
<dbReference type="Pfam" id="PF13230">
    <property type="entry name" value="GATase_4"/>
    <property type="match status" value="1"/>
</dbReference>
<dbReference type="InterPro" id="IPR035094">
    <property type="entry name" value="EgtD"/>
</dbReference>
<keyword evidence="1 5" id="KW-0489">Methyltransferase</keyword>
<feature type="binding site" evidence="5">
    <location>
        <begin position="395"/>
        <end position="396"/>
    </location>
    <ligand>
        <name>S-adenosyl-L-methionine</name>
        <dbReference type="ChEBI" id="CHEBI:59789"/>
    </ligand>
</feature>
<evidence type="ECO:0000256" key="1">
    <source>
        <dbReference type="ARBA" id="ARBA00022603"/>
    </source>
</evidence>
<evidence type="ECO:0000259" key="6">
    <source>
        <dbReference type="PROSITE" id="PS51278"/>
    </source>
</evidence>